<evidence type="ECO:0000256" key="1">
    <source>
        <dbReference type="SAM" id="SignalP"/>
    </source>
</evidence>
<reference evidence="2" key="1">
    <citation type="journal article" date="2020" name="Stud. Mycol.">
        <title>101 Dothideomycetes genomes: a test case for predicting lifestyles and emergence of pathogens.</title>
        <authorList>
            <person name="Haridas S."/>
            <person name="Albert R."/>
            <person name="Binder M."/>
            <person name="Bloem J."/>
            <person name="Labutti K."/>
            <person name="Salamov A."/>
            <person name="Andreopoulos B."/>
            <person name="Baker S."/>
            <person name="Barry K."/>
            <person name="Bills G."/>
            <person name="Bluhm B."/>
            <person name="Cannon C."/>
            <person name="Castanera R."/>
            <person name="Culley D."/>
            <person name="Daum C."/>
            <person name="Ezra D."/>
            <person name="Gonzalez J."/>
            <person name="Henrissat B."/>
            <person name="Kuo A."/>
            <person name="Liang C."/>
            <person name="Lipzen A."/>
            <person name="Lutzoni F."/>
            <person name="Magnuson J."/>
            <person name="Mondo S."/>
            <person name="Nolan M."/>
            <person name="Ohm R."/>
            <person name="Pangilinan J."/>
            <person name="Park H.-J."/>
            <person name="Ramirez L."/>
            <person name="Alfaro M."/>
            <person name="Sun H."/>
            <person name="Tritt A."/>
            <person name="Yoshinaga Y."/>
            <person name="Zwiers L.-H."/>
            <person name="Turgeon B."/>
            <person name="Goodwin S."/>
            <person name="Spatafora J."/>
            <person name="Crous P."/>
            <person name="Grigoriev I."/>
        </authorList>
    </citation>
    <scope>NUCLEOTIDE SEQUENCE</scope>
    <source>
        <strain evidence="2">CBS 115976</strain>
    </source>
</reference>
<evidence type="ECO:0000313" key="2">
    <source>
        <dbReference type="EMBL" id="KAF2673302.1"/>
    </source>
</evidence>
<protein>
    <submittedName>
        <fullName evidence="2">Uncharacterized protein</fullName>
    </submittedName>
</protein>
<feature type="chain" id="PRO_5025487906" evidence="1">
    <location>
        <begin position="19"/>
        <end position="117"/>
    </location>
</feature>
<keyword evidence="1" id="KW-0732">Signal</keyword>
<keyword evidence="3" id="KW-1185">Reference proteome</keyword>
<sequence>MKASTIVLGALSAFTVSAVNVQINATTKGLNNEGGTFQIINAPLYTLNHYGGLEVTALELVQGQSISPASVECRMYKDADGLTPGSQPFSGSTKALIATNTVTIGSINCIAIEPITA</sequence>
<name>A0A6A6UM37_9PEZI</name>
<dbReference type="EMBL" id="MU004231">
    <property type="protein sequence ID" value="KAF2673302.1"/>
    <property type="molecule type" value="Genomic_DNA"/>
</dbReference>
<accession>A0A6A6UM37</accession>
<dbReference type="AlphaFoldDB" id="A0A6A6UM37"/>
<dbReference type="Proteomes" id="UP000799302">
    <property type="component" value="Unassembled WGS sequence"/>
</dbReference>
<feature type="signal peptide" evidence="1">
    <location>
        <begin position="1"/>
        <end position="18"/>
    </location>
</feature>
<gene>
    <name evidence="2" type="ORF">BT63DRAFT_421468</name>
</gene>
<proteinExistence type="predicted"/>
<organism evidence="2 3">
    <name type="scientific">Microthyrium microscopicum</name>
    <dbReference type="NCBI Taxonomy" id="703497"/>
    <lineage>
        <taxon>Eukaryota</taxon>
        <taxon>Fungi</taxon>
        <taxon>Dikarya</taxon>
        <taxon>Ascomycota</taxon>
        <taxon>Pezizomycotina</taxon>
        <taxon>Dothideomycetes</taxon>
        <taxon>Dothideomycetes incertae sedis</taxon>
        <taxon>Microthyriales</taxon>
        <taxon>Microthyriaceae</taxon>
        <taxon>Microthyrium</taxon>
    </lineage>
</organism>
<evidence type="ECO:0000313" key="3">
    <source>
        <dbReference type="Proteomes" id="UP000799302"/>
    </source>
</evidence>
<dbReference type="OrthoDB" id="5091764at2759"/>